<evidence type="ECO:0000313" key="4">
    <source>
        <dbReference type="EMBL" id="SVC64553.1"/>
    </source>
</evidence>
<reference evidence="4" key="1">
    <citation type="submission" date="2018-05" db="EMBL/GenBank/DDBJ databases">
        <authorList>
            <person name="Lanie J.A."/>
            <person name="Ng W.-L."/>
            <person name="Kazmierczak K.M."/>
            <person name="Andrzejewski T.M."/>
            <person name="Davidsen T.M."/>
            <person name="Wayne K.J."/>
            <person name="Tettelin H."/>
            <person name="Glass J.I."/>
            <person name="Rusch D."/>
            <person name="Podicherti R."/>
            <person name="Tsui H.-C.T."/>
            <person name="Winkler M.E."/>
        </authorList>
    </citation>
    <scope>NUCLEOTIDE SEQUENCE</scope>
</reference>
<keyword evidence="1" id="KW-0413">Isomerase</keyword>
<dbReference type="InterPro" id="IPR002701">
    <property type="entry name" value="CM_II_prokaryot"/>
</dbReference>
<name>A0A382NTP6_9ZZZZ</name>
<dbReference type="PANTHER" id="PTHR38041">
    <property type="entry name" value="CHORISMATE MUTASE"/>
    <property type="match status" value="1"/>
</dbReference>
<evidence type="ECO:0000256" key="1">
    <source>
        <dbReference type="ARBA" id="ARBA00023235"/>
    </source>
</evidence>
<dbReference type="InterPro" id="IPR036263">
    <property type="entry name" value="Chorismate_II_sf"/>
</dbReference>
<sequence>MNREVKKSMKEVRSEIDQIDKDLVSLLAKRQKCIENAALIKKERNLIIDKDRIEEVISNIKKLSSSSGLSEAISEPLWRKLIELSIEHEFEEFERKQN</sequence>
<dbReference type="SUPFAM" id="SSF48600">
    <property type="entry name" value="Chorismate mutase II"/>
    <property type="match status" value="1"/>
</dbReference>
<dbReference type="PANTHER" id="PTHR38041:SF1">
    <property type="entry name" value="CHORISMATE MUTASE"/>
    <property type="match status" value="1"/>
</dbReference>
<dbReference type="GO" id="GO:0009697">
    <property type="term" value="P:salicylic acid biosynthetic process"/>
    <property type="evidence" value="ECO:0007669"/>
    <property type="project" value="TreeGrafter"/>
</dbReference>
<dbReference type="InterPro" id="IPR051331">
    <property type="entry name" value="Chorismate_mutase-related"/>
</dbReference>
<feature type="coiled-coil region" evidence="2">
    <location>
        <begin position="2"/>
        <end position="29"/>
    </location>
</feature>
<proteinExistence type="predicted"/>
<evidence type="ECO:0000256" key="2">
    <source>
        <dbReference type="SAM" id="Coils"/>
    </source>
</evidence>
<keyword evidence="2" id="KW-0175">Coiled coil</keyword>
<dbReference type="EMBL" id="UINC01102717">
    <property type="protein sequence ID" value="SVC64553.1"/>
    <property type="molecule type" value="Genomic_DNA"/>
</dbReference>
<feature type="domain" description="Chorismate mutase" evidence="3">
    <location>
        <begin position="3"/>
        <end position="93"/>
    </location>
</feature>
<dbReference type="Pfam" id="PF01817">
    <property type="entry name" value="CM_2"/>
    <property type="match status" value="1"/>
</dbReference>
<dbReference type="GO" id="GO:0004106">
    <property type="term" value="F:chorismate mutase activity"/>
    <property type="evidence" value="ECO:0007669"/>
    <property type="project" value="InterPro"/>
</dbReference>
<dbReference type="PROSITE" id="PS51168">
    <property type="entry name" value="CHORISMATE_MUT_2"/>
    <property type="match status" value="1"/>
</dbReference>
<protein>
    <recommendedName>
        <fullName evidence="3">Chorismate mutase domain-containing protein</fullName>
    </recommendedName>
</protein>
<dbReference type="InterPro" id="IPR036979">
    <property type="entry name" value="CM_dom_sf"/>
</dbReference>
<evidence type="ECO:0000259" key="3">
    <source>
        <dbReference type="PROSITE" id="PS51168"/>
    </source>
</evidence>
<dbReference type="AlphaFoldDB" id="A0A382NTP6"/>
<accession>A0A382NTP6</accession>
<dbReference type="SMART" id="SM00830">
    <property type="entry name" value="CM_2"/>
    <property type="match status" value="1"/>
</dbReference>
<dbReference type="GO" id="GO:0046417">
    <property type="term" value="P:chorismate metabolic process"/>
    <property type="evidence" value="ECO:0007669"/>
    <property type="project" value="InterPro"/>
</dbReference>
<gene>
    <name evidence="4" type="ORF">METZ01_LOCUS317407</name>
</gene>
<dbReference type="Gene3D" id="1.20.59.10">
    <property type="entry name" value="Chorismate mutase"/>
    <property type="match status" value="1"/>
</dbReference>
<organism evidence="4">
    <name type="scientific">marine metagenome</name>
    <dbReference type="NCBI Taxonomy" id="408172"/>
    <lineage>
        <taxon>unclassified sequences</taxon>
        <taxon>metagenomes</taxon>
        <taxon>ecological metagenomes</taxon>
    </lineage>
</organism>